<dbReference type="eggNOG" id="KOG4197">
    <property type="taxonomic scope" value="Eukaryota"/>
</dbReference>
<reference evidence="4" key="2">
    <citation type="submission" date="2018-08" db="UniProtKB">
        <authorList>
            <consortium name="EnsemblPlants"/>
        </authorList>
    </citation>
    <scope>IDENTIFICATION</scope>
    <source>
        <strain evidence="4">Yugu1</strain>
    </source>
</reference>
<dbReference type="InterPro" id="IPR046848">
    <property type="entry name" value="E_motif"/>
</dbReference>
<dbReference type="InterPro" id="IPR002885">
    <property type="entry name" value="PPR_rpt"/>
</dbReference>
<evidence type="ECO:0000256" key="3">
    <source>
        <dbReference type="PROSITE-ProRule" id="PRU00708"/>
    </source>
</evidence>
<keyword evidence="5" id="KW-1185">Reference proteome</keyword>
<dbReference type="EnsemblPlants" id="KQL26788">
    <property type="protein sequence ID" value="KQL26788"/>
    <property type="gene ID" value="SETIT_031975mg"/>
</dbReference>
<dbReference type="HOGENOM" id="CLU_002706_0_1_1"/>
<dbReference type="Pfam" id="PF12854">
    <property type="entry name" value="PPR_1"/>
    <property type="match status" value="1"/>
</dbReference>
<dbReference type="NCBIfam" id="TIGR00756">
    <property type="entry name" value="PPR"/>
    <property type="match status" value="5"/>
</dbReference>
<dbReference type="InterPro" id="IPR011990">
    <property type="entry name" value="TPR-like_helical_dom_sf"/>
</dbReference>
<gene>
    <name evidence="4" type="primary">LOC101756172</name>
</gene>
<accession>K3ZZE3</accession>
<name>K3ZZE3_SETIT</name>
<sequence length="564" mass="61126">MPPGKPLTALLKSATRPGHLLQLHALMLKSSHFPHNAFPTARLLASPLAPLPYALSLFTAVPRPTLFHHTALLRALSTCASAASLAASLSILAFARARLPVLDEFAFQPLLALCAKVPDDAEAASIGKQLHALVLRYGFLDVVSLRNVLCHFYCNCGGMADARRVFDEMKEKDAISWNTVIGGYVRAEDVGTAVEMFTAMRWSGMDVSLTAVINLIGGVWRGESVHGFCVKAGLCSDVKVAAAIVRMYVREGSVDCAGKVFQETTRRDLVLYNCMVDGYAKAGRIHDAMDLVERMRQSGMRPSSGTLVGVLSACGASGALPAGCRVHELAQEARLELDTALGTALMDMYFKCGCPNEAAAVFDEMRDRDVKAWTAMIMGFGVNGQPGAAISLFCRMEEDGVAPNEVTFLALLNTCSHGGLVQEGKEFLERMVRHHGLSPSPEHYGCVIDLLGRAGRLDEAYELIRSMASRGDATGWRTLLAACRVHGNVKLGRMVQAQLDAMGHYHPSDVIQLSNTYASEGRWDEIARLRDLEAQKISVEQKEAGCTSIVVSYYSSFLSNATCF</sequence>
<dbReference type="GO" id="GO:0009451">
    <property type="term" value="P:RNA modification"/>
    <property type="evidence" value="ECO:0007669"/>
    <property type="project" value="InterPro"/>
</dbReference>
<evidence type="ECO:0000313" key="4">
    <source>
        <dbReference type="EnsemblPlants" id="KQL26788"/>
    </source>
</evidence>
<proteinExistence type="predicted"/>
<dbReference type="Pfam" id="PF01535">
    <property type="entry name" value="PPR"/>
    <property type="match status" value="2"/>
</dbReference>
<evidence type="ECO:0000256" key="2">
    <source>
        <dbReference type="ARBA" id="ARBA00022946"/>
    </source>
</evidence>
<dbReference type="OMA" id="EGMADAR"/>
<dbReference type="GO" id="GO:0003723">
    <property type="term" value="F:RNA binding"/>
    <property type="evidence" value="ECO:0007669"/>
    <property type="project" value="InterPro"/>
</dbReference>
<dbReference type="EMBL" id="AGNK02001346">
    <property type="status" value="NOT_ANNOTATED_CDS"/>
    <property type="molecule type" value="Genomic_DNA"/>
</dbReference>
<dbReference type="PANTHER" id="PTHR47926:SF490">
    <property type="entry name" value="REPEAT-LIKE SUPERFAMILY PROTEIN, PUTATIVE-RELATED"/>
    <property type="match status" value="1"/>
</dbReference>
<evidence type="ECO:0008006" key="6">
    <source>
        <dbReference type="Google" id="ProtNLM"/>
    </source>
</evidence>
<dbReference type="FunCoup" id="K3ZZE3">
    <property type="interactions" value="337"/>
</dbReference>
<dbReference type="Pfam" id="PF20431">
    <property type="entry name" value="E_motif"/>
    <property type="match status" value="1"/>
</dbReference>
<reference evidence="5" key="1">
    <citation type="journal article" date="2012" name="Nat. Biotechnol.">
        <title>Reference genome sequence of the model plant Setaria.</title>
        <authorList>
            <person name="Bennetzen J.L."/>
            <person name="Schmutz J."/>
            <person name="Wang H."/>
            <person name="Percifield R."/>
            <person name="Hawkins J."/>
            <person name="Pontaroli A.C."/>
            <person name="Estep M."/>
            <person name="Feng L."/>
            <person name="Vaughn J.N."/>
            <person name="Grimwood J."/>
            <person name="Jenkins J."/>
            <person name="Barry K."/>
            <person name="Lindquist E."/>
            <person name="Hellsten U."/>
            <person name="Deshpande S."/>
            <person name="Wang X."/>
            <person name="Wu X."/>
            <person name="Mitros T."/>
            <person name="Triplett J."/>
            <person name="Yang X."/>
            <person name="Ye C.Y."/>
            <person name="Mauro-Herrera M."/>
            <person name="Wang L."/>
            <person name="Li P."/>
            <person name="Sharma M."/>
            <person name="Sharma R."/>
            <person name="Ronald P.C."/>
            <person name="Panaud O."/>
            <person name="Kellogg E.A."/>
            <person name="Brutnell T.P."/>
            <person name="Doust A.N."/>
            <person name="Tuskan G.A."/>
            <person name="Rokhsar D."/>
            <person name="Devos K.M."/>
        </authorList>
    </citation>
    <scope>NUCLEOTIDE SEQUENCE [LARGE SCALE GENOMIC DNA]</scope>
    <source>
        <strain evidence="5">cv. Yugu1</strain>
    </source>
</reference>
<dbReference type="InParanoid" id="K3ZZE3"/>
<dbReference type="Pfam" id="PF13041">
    <property type="entry name" value="PPR_2"/>
    <property type="match status" value="2"/>
</dbReference>
<feature type="repeat" description="PPR" evidence="3">
    <location>
        <begin position="173"/>
        <end position="207"/>
    </location>
</feature>
<evidence type="ECO:0000313" key="5">
    <source>
        <dbReference type="Proteomes" id="UP000004995"/>
    </source>
</evidence>
<dbReference type="AlphaFoldDB" id="K3ZZE3"/>
<dbReference type="Proteomes" id="UP000004995">
    <property type="component" value="Unassembled WGS sequence"/>
</dbReference>
<evidence type="ECO:0000256" key="1">
    <source>
        <dbReference type="ARBA" id="ARBA00022737"/>
    </source>
</evidence>
<dbReference type="Gene3D" id="1.25.40.10">
    <property type="entry name" value="Tetratricopeptide repeat domain"/>
    <property type="match status" value="4"/>
</dbReference>
<dbReference type="PROSITE" id="PS51375">
    <property type="entry name" value="PPR"/>
    <property type="match status" value="5"/>
</dbReference>
<feature type="repeat" description="PPR" evidence="3">
    <location>
        <begin position="369"/>
        <end position="403"/>
    </location>
</feature>
<organism evidence="4 5">
    <name type="scientific">Setaria italica</name>
    <name type="common">Foxtail millet</name>
    <name type="synonym">Panicum italicum</name>
    <dbReference type="NCBI Taxonomy" id="4555"/>
    <lineage>
        <taxon>Eukaryota</taxon>
        <taxon>Viridiplantae</taxon>
        <taxon>Streptophyta</taxon>
        <taxon>Embryophyta</taxon>
        <taxon>Tracheophyta</taxon>
        <taxon>Spermatophyta</taxon>
        <taxon>Magnoliopsida</taxon>
        <taxon>Liliopsida</taxon>
        <taxon>Poales</taxon>
        <taxon>Poaceae</taxon>
        <taxon>PACMAD clade</taxon>
        <taxon>Panicoideae</taxon>
        <taxon>Panicodae</taxon>
        <taxon>Paniceae</taxon>
        <taxon>Cenchrinae</taxon>
        <taxon>Setaria</taxon>
    </lineage>
</organism>
<dbReference type="PANTHER" id="PTHR47926">
    <property type="entry name" value="PENTATRICOPEPTIDE REPEAT-CONTAINING PROTEIN"/>
    <property type="match status" value="1"/>
</dbReference>
<keyword evidence="2" id="KW-0809">Transit peptide</keyword>
<feature type="repeat" description="PPR" evidence="3">
    <location>
        <begin position="268"/>
        <end position="302"/>
    </location>
</feature>
<keyword evidence="1" id="KW-0677">Repeat</keyword>
<dbReference type="InterPro" id="IPR046960">
    <property type="entry name" value="PPR_At4g14850-like_plant"/>
</dbReference>
<dbReference type="Gramene" id="KQL26788">
    <property type="protein sequence ID" value="KQL26788"/>
    <property type="gene ID" value="SETIT_031975mg"/>
</dbReference>
<feature type="repeat" description="PPR" evidence="3">
    <location>
        <begin position="404"/>
        <end position="439"/>
    </location>
</feature>
<feature type="repeat" description="PPR" evidence="3">
    <location>
        <begin position="440"/>
        <end position="474"/>
    </location>
</feature>
<dbReference type="FunFam" id="1.25.40.10:FF:000927">
    <property type="entry name" value="Pentatricopeptide repeat-containing protein"/>
    <property type="match status" value="1"/>
</dbReference>
<dbReference type="FunFam" id="1.25.40.10:FF:001077">
    <property type="entry name" value="Pentatricopeptide repeat-containing protein"/>
    <property type="match status" value="1"/>
</dbReference>
<protein>
    <recommendedName>
        <fullName evidence="6">Pentacotripeptide-repeat region of PRORP domain-containing protein</fullName>
    </recommendedName>
</protein>